<dbReference type="Gramene" id="KGN54822">
    <property type="protein sequence ID" value="KGN54822"/>
    <property type="gene ID" value="Csa_4G508500"/>
</dbReference>
<reference evidence="2 3" key="2">
    <citation type="journal article" date="2009" name="PLoS ONE">
        <title>An integrated genetic and cytogenetic map of the cucumber genome.</title>
        <authorList>
            <person name="Ren Y."/>
            <person name="Zhang Z."/>
            <person name="Liu J."/>
            <person name="Staub J.E."/>
            <person name="Han Y."/>
            <person name="Cheng Z."/>
            <person name="Li X."/>
            <person name="Lu J."/>
            <person name="Miao H."/>
            <person name="Kang H."/>
            <person name="Xie B."/>
            <person name="Gu X."/>
            <person name="Wang X."/>
            <person name="Du Y."/>
            <person name="Jin W."/>
            <person name="Huang S."/>
        </authorList>
    </citation>
    <scope>NUCLEOTIDE SEQUENCE [LARGE SCALE GENOMIC DNA]</scope>
    <source>
        <strain evidence="3">cv. 9930</strain>
    </source>
</reference>
<organism evidence="2 3">
    <name type="scientific">Cucumis sativus</name>
    <name type="common">Cucumber</name>
    <dbReference type="NCBI Taxonomy" id="3659"/>
    <lineage>
        <taxon>Eukaryota</taxon>
        <taxon>Viridiplantae</taxon>
        <taxon>Streptophyta</taxon>
        <taxon>Embryophyta</taxon>
        <taxon>Tracheophyta</taxon>
        <taxon>Spermatophyta</taxon>
        <taxon>Magnoliopsida</taxon>
        <taxon>eudicotyledons</taxon>
        <taxon>Gunneridae</taxon>
        <taxon>Pentapetalae</taxon>
        <taxon>rosids</taxon>
        <taxon>fabids</taxon>
        <taxon>Cucurbitales</taxon>
        <taxon>Cucurbitaceae</taxon>
        <taxon>Benincaseae</taxon>
        <taxon>Cucumis</taxon>
    </lineage>
</organism>
<dbReference type="Proteomes" id="UP000029981">
    <property type="component" value="Chromosome 4"/>
</dbReference>
<accession>A0A0A0L2I5</accession>
<feature type="region of interest" description="Disordered" evidence="1">
    <location>
        <begin position="61"/>
        <end position="81"/>
    </location>
</feature>
<reference evidence="2 3" key="4">
    <citation type="journal article" date="2011" name="BMC Genomics">
        <title>RNA-Seq improves annotation of protein-coding genes in the cucumber genome.</title>
        <authorList>
            <person name="Li Z."/>
            <person name="Zhang Z."/>
            <person name="Yan P."/>
            <person name="Huang S."/>
            <person name="Fei Z."/>
            <person name="Lin K."/>
        </authorList>
    </citation>
    <scope>NUCLEOTIDE SEQUENCE [LARGE SCALE GENOMIC DNA]</scope>
    <source>
        <strain evidence="3">cv. 9930</strain>
    </source>
</reference>
<gene>
    <name evidence="2" type="ORF">Csa_4G508500</name>
</gene>
<sequence>MNYSNRIHLIAYREHQRATKSVKDDNSRLTLGLTLKILRRELDDEAAQLDFTNQDMMERRGSFGSRLPLSNGGGFDDGSCGRTEHCEEGATTGYLKEKEMKINNGNIFN</sequence>
<keyword evidence="3" id="KW-1185">Reference proteome</keyword>
<evidence type="ECO:0000256" key="1">
    <source>
        <dbReference type="SAM" id="MobiDB-lite"/>
    </source>
</evidence>
<dbReference type="EMBL" id="CM002925">
    <property type="protein sequence ID" value="KGN54822.1"/>
    <property type="molecule type" value="Genomic_DNA"/>
</dbReference>
<protein>
    <submittedName>
        <fullName evidence="2">Uncharacterized protein</fullName>
    </submittedName>
</protein>
<evidence type="ECO:0000313" key="2">
    <source>
        <dbReference type="EMBL" id="KGN54822.1"/>
    </source>
</evidence>
<reference evidence="2 3" key="3">
    <citation type="journal article" date="2010" name="BMC Genomics">
        <title>Transcriptome sequencing and comparative analysis of cucumber flowers with different sex types.</title>
        <authorList>
            <person name="Guo S."/>
            <person name="Zheng Y."/>
            <person name="Joung J.G."/>
            <person name="Liu S."/>
            <person name="Zhang Z."/>
            <person name="Crasta O.R."/>
            <person name="Sobral B.W."/>
            <person name="Xu Y."/>
            <person name="Huang S."/>
            <person name="Fei Z."/>
        </authorList>
    </citation>
    <scope>NUCLEOTIDE SEQUENCE [LARGE SCALE GENOMIC DNA]</scope>
    <source>
        <strain evidence="3">cv. 9930</strain>
    </source>
</reference>
<dbReference type="AlphaFoldDB" id="A0A0A0L2I5"/>
<proteinExistence type="predicted"/>
<evidence type="ECO:0000313" key="3">
    <source>
        <dbReference type="Proteomes" id="UP000029981"/>
    </source>
</evidence>
<name>A0A0A0L2I5_CUCSA</name>
<reference evidence="2 3" key="1">
    <citation type="journal article" date="2009" name="Nat. Genet.">
        <title>The genome of the cucumber, Cucumis sativus L.</title>
        <authorList>
            <person name="Huang S."/>
            <person name="Li R."/>
            <person name="Zhang Z."/>
            <person name="Li L."/>
            <person name="Gu X."/>
            <person name="Fan W."/>
            <person name="Lucas W.J."/>
            <person name="Wang X."/>
            <person name="Xie B."/>
            <person name="Ni P."/>
            <person name="Ren Y."/>
            <person name="Zhu H."/>
            <person name="Li J."/>
            <person name="Lin K."/>
            <person name="Jin W."/>
            <person name="Fei Z."/>
            <person name="Li G."/>
            <person name="Staub J."/>
            <person name="Kilian A."/>
            <person name="van der Vossen E.A."/>
            <person name="Wu Y."/>
            <person name="Guo J."/>
            <person name="He J."/>
            <person name="Jia Z."/>
            <person name="Ren Y."/>
            <person name="Tian G."/>
            <person name="Lu Y."/>
            <person name="Ruan J."/>
            <person name="Qian W."/>
            <person name="Wang M."/>
            <person name="Huang Q."/>
            <person name="Li B."/>
            <person name="Xuan Z."/>
            <person name="Cao J."/>
            <person name="Asan"/>
            <person name="Wu Z."/>
            <person name="Zhang J."/>
            <person name="Cai Q."/>
            <person name="Bai Y."/>
            <person name="Zhao B."/>
            <person name="Han Y."/>
            <person name="Li Y."/>
            <person name="Li X."/>
            <person name="Wang S."/>
            <person name="Shi Q."/>
            <person name="Liu S."/>
            <person name="Cho W.K."/>
            <person name="Kim J.Y."/>
            <person name="Xu Y."/>
            <person name="Heller-Uszynska K."/>
            <person name="Miao H."/>
            <person name="Cheng Z."/>
            <person name="Zhang S."/>
            <person name="Wu J."/>
            <person name="Yang Y."/>
            <person name="Kang H."/>
            <person name="Li M."/>
            <person name="Liang H."/>
            <person name="Ren X."/>
            <person name="Shi Z."/>
            <person name="Wen M."/>
            <person name="Jian M."/>
            <person name="Yang H."/>
            <person name="Zhang G."/>
            <person name="Yang Z."/>
            <person name="Chen R."/>
            <person name="Liu S."/>
            <person name="Li J."/>
            <person name="Ma L."/>
            <person name="Liu H."/>
            <person name="Zhou Y."/>
            <person name="Zhao J."/>
            <person name="Fang X."/>
            <person name="Li G."/>
            <person name="Fang L."/>
            <person name="Li Y."/>
            <person name="Liu D."/>
            <person name="Zheng H."/>
            <person name="Zhang Y."/>
            <person name="Qin N."/>
            <person name="Li Z."/>
            <person name="Yang G."/>
            <person name="Yang S."/>
            <person name="Bolund L."/>
            <person name="Kristiansen K."/>
            <person name="Zheng H."/>
            <person name="Li S."/>
            <person name="Zhang X."/>
            <person name="Yang H."/>
            <person name="Wang J."/>
            <person name="Sun R."/>
            <person name="Zhang B."/>
            <person name="Jiang S."/>
            <person name="Wang J."/>
            <person name="Du Y."/>
            <person name="Li S."/>
        </authorList>
    </citation>
    <scope>NUCLEOTIDE SEQUENCE [LARGE SCALE GENOMIC DNA]</scope>
    <source>
        <strain evidence="3">cv. 9930</strain>
    </source>
</reference>